<evidence type="ECO:0000313" key="2">
    <source>
        <dbReference type="EMBL" id="OAP43895.1"/>
    </source>
</evidence>
<feature type="region of interest" description="Disordered" evidence="1">
    <location>
        <begin position="135"/>
        <end position="155"/>
    </location>
</feature>
<keyword evidence="3" id="KW-1185">Reference proteome</keyword>
<dbReference type="EMBL" id="LNQB01000076">
    <property type="protein sequence ID" value="OAP43895.1"/>
    <property type="molecule type" value="Genomic_DNA"/>
</dbReference>
<protein>
    <submittedName>
        <fullName evidence="2">Uncharacterized protein</fullName>
    </submittedName>
</protein>
<sequence>MVQSCATVMVPPVAEEPPEVPAVVPDDVDPVVVLAVVSPETLGAVVEPLAPPDAPAVPPADAVCIVLQSCLTWFCCSAVSFDQFALISSWLRKVEPEASEKRALRIGSGQFDTVLLCASFISIIPGVPALPPEGAAEVVPDAEPDVPPDVEPELL</sequence>
<organism evidence="2 3">
    <name type="scientific">Sinorhizobium saheli</name>
    <dbReference type="NCBI Taxonomy" id="36856"/>
    <lineage>
        <taxon>Bacteria</taxon>
        <taxon>Pseudomonadati</taxon>
        <taxon>Pseudomonadota</taxon>
        <taxon>Alphaproteobacteria</taxon>
        <taxon>Hyphomicrobiales</taxon>
        <taxon>Rhizobiaceae</taxon>
        <taxon>Sinorhizobium/Ensifer group</taxon>
        <taxon>Sinorhizobium</taxon>
    </lineage>
</organism>
<evidence type="ECO:0000256" key="1">
    <source>
        <dbReference type="SAM" id="MobiDB-lite"/>
    </source>
</evidence>
<reference evidence="2 3" key="1">
    <citation type="submission" date="2015-11" db="EMBL/GenBank/DDBJ databases">
        <title>Ensifer anhuiense sp. nov., an effective nitrogen fixation bacterium with Glycine soja.</title>
        <authorList>
            <person name="Yan H."/>
            <person name="Chen W."/>
        </authorList>
    </citation>
    <scope>NUCLEOTIDE SEQUENCE [LARGE SCALE GENOMIC DNA]</scope>
    <source>
        <strain evidence="2 3">LMG 7837</strain>
    </source>
</reference>
<dbReference type="OrthoDB" id="9973349at2"/>
<accession>A0A178YAX6</accession>
<name>A0A178YAX6_SINSA</name>
<feature type="compositionally biased region" description="Acidic residues" evidence="1">
    <location>
        <begin position="140"/>
        <end position="155"/>
    </location>
</feature>
<dbReference type="RefSeq" id="WP_066875810.1">
    <property type="nucleotide sequence ID" value="NZ_LNQB01000076.1"/>
</dbReference>
<comment type="caution">
    <text evidence="2">The sequence shown here is derived from an EMBL/GenBank/DDBJ whole genome shotgun (WGS) entry which is preliminary data.</text>
</comment>
<dbReference type="STRING" id="36856.ATB98_08425"/>
<gene>
    <name evidence="2" type="ORF">ATB98_08425</name>
</gene>
<dbReference type="Proteomes" id="UP000078507">
    <property type="component" value="Unassembled WGS sequence"/>
</dbReference>
<dbReference type="AlphaFoldDB" id="A0A178YAX6"/>
<proteinExistence type="predicted"/>
<evidence type="ECO:0000313" key="3">
    <source>
        <dbReference type="Proteomes" id="UP000078507"/>
    </source>
</evidence>